<gene>
    <name evidence="1" type="ORF">SY83_17495</name>
</gene>
<evidence type="ECO:0000313" key="1">
    <source>
        <dbReference type="EMBL" id="ANE47779.1"/>
    </source>
</evidence>
<dbReference type="OrthoDB" id="2677664at2"/>
<proteinExistence type="predicted"/>
<accession>A0A172TL37</accession>
<name>A0A172TL37_9BACL</name>
<keyword evidence="2" id="KW-1185">Reference proteome</keyword>
<dbReference type="KEGG" id="pswu:SY83_17495"/>
<dbReference type="Proteomes" id="UP000076927">
    <property type="component" value="Chromosome"/>
</dbReference>
<reference evidence="1 2" key="1">
    <citation type="submission" date="2015-01" db="EMBL/GenBank/DDBJ databases">
        <title>Paenibacillus swuensis/DY6/whole genome sequencing.</title>
        <authorList>
            <person name="Kim M.K."/>
            <person name="Srinivasan S."/>
            <person name="Lee J.-J."/>
        </authorList>
    </citation>
    <scope>NUCLEOTIDE SEQUENCE [LARGE SCALE GENOMIC DNA]</scope>
    <source>
        <strain evidence="1 2">DY6</strain>
    </source>
</reference>
<evidence type="ECO:0000313" key="2">
    <source>
        <dbReference type="Proteomes" id="UP000076927"/>
    </source>
</evidence>
<dbReference type="EMBL" id="CP011388">
    <property type="protein sequence ID" value="ANE47779.1"/>
    <property type="molecule type" value="Genomic_DNA"/>
</dbReference>
<organism evidence="1 2">
    <name type="scientific">Paenibacillus swuensis</name>
    <dbReference type="NCBI Taxonomy" id="1178515"/>
    <lineage>
        <taxon>Bacteria</taxon>
        <taxon>Bacillati</taxon>
        <taxon>Bacillota</taxon>
        <taxon>Bacilli</taxon>
        <taxon>Bacillales</taxon>
        <taxon>Paenibacillaceae</taxon>
        <taxon>Paenibacillus</taxon>
    </lineage>
</organism>
<dbReference type="AlphaFoldDB" id="A0A172TL37"/>
<dbReference type="STRING" id="1178515.SY83_17495"/>
<protein>
    <submittedName>
        <fullName evidence="1">Uncharacterized protein</fullName>
    </submittedName>
</protein>
<dbReference type="RefSeq" id="WP_068608833.1">
    <property type="nucleotide sequence ID" value="NZ_CP011388.1"/>
</dbReference>
<dbReference type="PATRIC" id="fig|1178515.4.peg.3522"/>
<sequence>MVPYGYVPDPGSRRGTFIVYDTFDHQAEKFTLRLLSFALDRRFRKWVGYVLSEATLKRMKLSADKPYYKRIDELGEILEDYRNRDESGLQVSIDNFEDKRGKYTPFEMTMRFLQDKYDGPIFIAMRKDTANRLAQFGALDPWIREVRFVLIGTTQDEAHPMLQAKANRWEWYM</sequence>